<name>A0ABS8EXV1_9FIRM</name>
<proteinExistence type="predicted"/>
<dbReference type="RefSeq" id="WP_248835886.1">
    <property type="nucleotide sequence ID" value="NZ_JAJEQE010000053.1"/>
</dbReference>
<protein>
    <submittedName>
        <fullName evidence="1">Uncharacterized protein</fullName>
    </submittedName>
</protein>
<reference evidence="1 2" key="1">
    <citation type="submission" date="2021-10" db="EMBL/GenBank/DDBJ databases">
        <title>Anaerobic single-cell dispensing facilitates the cultivation of human gut bacteria.</title>
        <authorList>
            <person name="Afrizal A."/>
        </authorList>
    </citation>
    <scope>NUCLEOTIDE SEQUENCE [LARGE SCALE GENOMIC DNA]</scope>
    <source>
        <strain evidence="1 2">CLA-AA-H246</strain>
    </source>
</reference>
<sequence>MDDLTKEQQKLLLSMYSEVLHRQSSMPSEEANYFSDSDQVRELSNMVESSYHVSSLCWKLKKKGYIDCDPGNDLANNIILTDKTIIYMEGRFKKTVKEVLNAISSIIGLLK</sequence>
<gene>
    <name evidence="1" type="ORF">LKD42_12380</name>
</gene>
<keyword evidence="2" id="KW-1185">Reference proteome</keyword>
<dbReference type="Proteomes" id="UP001299235">
    <property type="component" value="Unassembled WGS sequence"/>
</dbReference>
<dbReference type="EMBL" id="JAJEQE010000053">
    <property type="protein sequence ID" value="MCC2150026.1"/>
    <property type="molecule type" value="Genomic_DNA"/>
</dbReference>
<evidence type="ECO:0000313" key="2">
    <source>
        <dbReference type="Proteomes" id="UP001299235"/>
    </source>
</evidence>
<accession>A0ABS8EXV1</accession>
<comment type="caution">
    <text evidence="1">The sequence shown here is derived from an EMBL/GenBank/DDBJ whole genome shotgun (WGS) entry which is preliminary data.</text>
</comment>
<organism evidence="1 2">
    <name type="scientific">Hominisplanchenecus faecis</name>
    <dbReference type="NCBI Taxonomy" id="2885351"/>
    <lineage>
        <taxon>Bacteria</taxon>
        <taxon>Bacillati</taxon>
        <taxon>Bacillota</taxon>
        <taxon>Clostridia</taxon>
        <taxon>Lachnospirales</taxon>
        <taxon>Lachnospiraceae</taxon>
        <taxon>Hominisplanchenecus</taxon>
    </lineage>
</organism>
<evidence type="ECO:0000313" key="1">
    <source>
        <dbReference type="EMBL" id="MCC2150026.1"/>
    </source>
</evidence>